<organism evidence="3 4">
    <name type="scientific">Aquimarina gracilis</name>
    <dbReference type="NCBI Taxonomy" id="874422"/>
    <lineage>
        <taxon>Bacteria</taxon>
        <taxon>Pseudomonadati</taxon>
        <taxon>Bacteroidota</taxon>
        <taxon>Flavobacteriia</taxon>
        <taxon>Flavobacteriales</taxon>
        <taxon>Flavobacteriaceae</taxon>
        <taxon>Aquimarina</taxon>
    </lineage>
</organism>
<evidence type="ECO:0000259" key="2">
    <source>
        <dbReference type="Pfam" id="PF12770"/>
    </source>
</evidence>
<dbReference type="EMBL" id="JAYKLX010000007">
    <property type="protein sequence ID" value="MEB3346936.1"/>
    <property type="molecule type" value="Genomic_DNA"/>
</dbReference>
<dbReference type="InterPro" id="IPR011990">
    <property type="entry name" value="TPR-like_helical_dom_sf"/>
</dbReference>
<dbReference type="Gene3D" id="1.25.40.10">
    <property type="entry name" value="Tetratricopeptide repeat domain"/>
    <property type="match status" value="2"/>
</dbReference>
<dbReference type="Pfam" id="PF12770">
    <property type="entry name" value="CHAT"/>
    <property type="match status" value="1"/>
</dbReference>
<dbReference type="Proteomes" id="UP001327027">
    <property type="component" value="Unassembled WGS sequence"/>
</dbReference>
<evidence type="ECO:0000256" key="1">
    <source>
        <dbReference type="SAM" id="Phobius"/>
    </source>
</evidence>
<keyword evidence="1" id="KW-0812">Transmembrane</keyword>
<dbReference type="RefSeq" id="WP_324180958.1">
    <property type="nucleotide sequence ID" value="NZ_BAABAW010000020.1"/>
</dbReference>
<keyword evidence="1" id="KW-0472">Membrane</keyword>
<proteinExistence type="predicted"/>
<feature type="domain" description="CHAT" evidence="2">
    <location>
        <begin position="611"/>
        <end position="875"/>
    </location>
</feature>
<protein>
    <submittedName>
        <fullName evidence="3">CHAT domain-containing tetratricopeptide repeat protein</fullName>
    </submittedName>
</protein>
<keyword evidence="4" id="KW-1185">Reference proteome</keyword>
<dbReference type="PANTHER" id="PTHR10098">
    <property type="entry name" value="RAPSYN-RELATED"/>
    <property type="match status" value="1"/>
</dbReference>
<name>A0ABU5ZYP0_9FLAO</name>
<reference evidence="3 4" key="1">
    <citation type="journal article" date="2013" name="Int. J. Syst. Evol. Microbiol.">
        <title>Aquimarina gracilis sp. nov., isolated from the gut microflora of a mussel, Mytilus coruscus, and emended description of Aquimarina spongiae.</title>
        <authorList>
            <person name="Park S.C."/>
            <person name="Choe H.N."/>
            <person name="Baik K.S."/>
            <person name="Seong C.N."/>
        </authorList>
    </citation>
    <scope>NUCLEOTIDE SEQUENCE [LARGE SCALE GENOMIC DNA]</scope>
    <source>
        <strain evidence="3 4">PSC32</strain>
    </source>
</reference>
<dbReference type="InterPro" id="IPR024983">
    <property type="entry name" value="CHAT_dom"/>
</dbReference>
<dbReference type="PANTHER" id="PTHR10098:SF108">
    <property type="entry name" value="TETRATRICOPEPTIDE REPEAT PROTEIN 28"/>
    <property type="match status" value="1"/>
</dbReference>
<accession>A0ABU5ZYP0</accession>
<sequence>MIKNNQIILILIFSFLASFSRGQEISSKLDSIHKLDGSDYEKLDVYHNLFDIYKNNKDYTQLGHDAHQLAKWIHKEKKWEEAIAIVKTAYQAREKAQPYDIELLKRSYYNYAIYNKRYNNYSIAIEFFEKMLALKGTNFLRGRAYAIIGECYSILGDYYKSVDYQIKSLQNYSKSDIKKGRLIDGNIIIAVTYGYIRSAESSKKAIEHLKEAETLLKKRAKNNPYKLYLINNNLGNLYCEGVKTKDLNKCIESYTKALDLLKELELKEKYSKLYYNLGLTFIKIDSSRSQYYFNKALKYSIHNPSFKPTIFFGLGLKELHQQNYVKVHENFSKTFSLLFDKEVDDIYWLPQKNDLEKVKDKVEFLELLKRKLKAWIELGKSQKKSSFFNEAIQTTYAADELINLLIKENLSSRTKLLWRSLASEIYVMGLEACVQLKKHDDAFFFMEKSKALLLLQEITKERTELPLQVLEKEKKLKNDILNLRLQIRDSDQKTGDSIQETLMLSESKLKKFTDSLSHLYAGYFTNNSIPKILSLPQLRVDSNEVILQYNMAERKAGVVPDAYVMLISNQKNELFKIGNVDKLQKNIFQLRKMLRKPFKTEEDKQAYNKIAYAIYNSLIPSSIQNDIFGKKLTIIPDHILNYVPFEALMTNLNKDNSYLINQSEIQYIYSLSFSEENSKIKRNAEKDFLGVAPIEFLEGLSSLPESKAELDNAQDYYSGNLLLKNEANKTNFKKEAKNYKILHLATHADASDSLNPWISFRKDKLIELEIGGIDHQAELVVLSACNTSLGEVRRGEGVLSLARGFFRSGANAVIPSLWNTNDKATATIISDFYKNLSEGKTKSEALRTAKLNYLHNNTEAEASPYYWAPLILIGDNGTLLPTSNNLMPLWISIIVLVFFLVIYYFFRHKKR</sequence>
<gene>
    <name evidence="3" type="ORF">U6A24_15790</name>
</gene>
<evidence type="ECO:0000313" key="3">
    <source>
        <dbReference type="EMBL" id="MEB3346936.1"/>
    </source>
</evidence>
<evidence type="ECO:0000313" key="4">
    <source>
        <dbReference type="Proteomes" id="UP001327027"/>
    </source>
</evidence>
<feature type="transmembrane region" description="Helical" evidence="1">
    <location>
        <begin position="887"/>
        <end position="906"/>
    </location>
</feature>
<dbReference type="SUPFAM" id="SSF48452">
    <property type="entry name" value="TPR-like"/>
    <property type="match status" value="2"/>
</dbReference>
<comment type="caution">
    <text evidence="3">The sequence shown here is derived from an EMBL/GenBank/DDBJ whole genome shotgun (WGS) entry which is preliminary data.</text>
</comment>
<keyword evidence="1" id="KW-1133">Transmembrane helix</keyword>